<dbReference type="PANTHER" id="PTHR48090">
    <property type="entry name" value="UNDECAPRENYL-PHOSPHATE 4-DEOXY-4-FORMAMIDO-L-ARABINOSE TRANSFERASE-RELATED"/>
    <property type="match status" value="1"/>
</dbReference>
<dbReference type="InterPro" id="IPR050256">
    <property type="entry name" value="Glycosyltransferase_2"/>
</dbReference>
<dbReference type="EMBL" id="JMFG01000038">
    <property type="protein sequence ID" value="KDA52912.1"/>
    <property type="molecule type" value="Genomic_DNA"/>
</dbReference>
<protein>
    <submittedName>
        <fullName evidence="4">Glycosyl transferase family 2</fullName>
    </submittedName>
</protein>
<accession>A0A062XK77</accession>
<name>A0A062XK77_9BACT</name>
<dbReference type="SUPFAM" id="SSF53448">
    <property type="entry name" value="Nucleotide-diphospho-sugar transferases"/>
    <property type="match status" value="1"/>
</dbReference>
<dbReference type="AlphaFoldDB" id="A0A062XK77"/>
<evidence type="ECO:0000313" key="4">
    <source>
        <dbReference type="EMBL" id="KDA52912.1"/>
    </source>
</evidence>
<sequence length="435" mass="48709">MTRRRKTRKPDVSFLPEALREELSKVGEVEVLVGIPSFNNAGTIGHVVRAVQAGFARYFPRARTLVLNSDGGSTDGTPEAVRAAEIGEQRLILARHPVRPVHRLTTPYHGLPGKGSALRTVFGAAVMLEAKACAVVDADLRSITPEWVDLLVSPVLREGFDFVAPLYRRHKYDGTITNSIVYPTTRALYGQQVRQPIGGDFGFSQPLARFWLTQEVWESHVARFGIDIWMTTTAIAQGFRVCQSFLGAKIHNAKDPSVDLTAMLMQVTGALFDLMETYQSSWFGRRGSAPVPTFGFPYTVAVEPVQVNVERMVGIFAAGVRELGEVWHQVLHPETFRELTLLQPQDPNTFRFPASLWARVVYDLAVAYHTRVIHREHLLRSLTPLYLGRTASFVLEASQAEAEEVEILVEDVCLEFERQKPYLEERWGKTPGGRP</sequence>
<dbReference type="PANTHER" id="PTHR48090:SF10">
    <property type="entry name" value="GLUCOSYL-3-PHOSPHOGLYCERATE SYNTHASE"/>
    <property type="match status" value="1"/>
</dbReference>
<dbReference type="Proteomes" id="UP000027284">
    <property type="component" value="Unassembled WGS sequence"/>
</dbReference>
<dbReference type="Gene3D" id="3.90.550.10">
    <property type="entry name" value="Spore Coat Polysaccharide Biosynthesis Protein SpsA, Chain A"/>
    <property type="match status" value="1"/>
</dbReference>
<keyword evidence="3 4" id="KW-0808">Transferase</keyword>
<dbReference type="InterPro" id="IPR029044">
    <property type="entry name" value="Nucleotide-diphossugar_trans"/>
</dbReference>
<keyword evidence="2" id="KW-0328">Glycosyltransferase</keyword>
<comment type="similarity">
    <text evidence="1">Belongs to the glycosyltransferase 2 family.</text>
</comment>
<reference evidence="4 5" key="1">
    <citation type="submission" date="2014-04" db="EMBL/GenBank/DDBJ databases">
        <title>The Genome Sequence of Thermoanaerobaculum aquaticum MP-01, The First Cultivated Group 23 Acidobacterium.</title>
        <authorList>
            <person name="Stamps B.W."/>
            <person name="Losey N.A."/>
            <person name="Lawson P.A."/>
            <person name="Stevenson B.S."/>
        </authorList>
    </citation>
    <scope>NUCLEOTIDE SEQUENCE [LARGE SCALE GENOMIC DNA]</scope>
    <source>
        <strain evidence="4 5">MP-01</strain>
    </source>
</reference>
<gene>
    <name evidence="4" type="ORF">EG19_08730</name>
</gene>
<evidence type="ECO:0000256" key="2">
    <source>
        <dbReference type="ARBA" id="ARBA00022676"/>
    </source>
</evidence>
<dbReference type="OrthoDB" id="9759709at2"/>
<dbReference type="STRING" id="1312852.EG19_08730"/>
<keyword evidence="5" id="KW-1185">Reference proteome</keyword>
<evidence type="ECO:0000256" key="1">
    <source>
        <dbReference type="ARBA" id="ARBA00006739"/>
    </source>
</evidence>
<proteinExistence type="inferred from homology"/>
<evidence type="ECO:0000313" key="5">
    <source>
        <dbReference type="Proteomes" id="UP000027284"/>
    </source>
</evidence>
<organism evidence="4 5">
    <name type="scientific">Thermoanaerobaculum aquaticum</name>
    <dbReference type="NCBI Taxonomy" id="1312852"/>
    <lineage>
        <taxon>Bacteria</taxon>
        <taxon>Pseudomonadati</taxon>
        <taxon>Acidobacteriota</taxon>
        <taxon>Thermoanaerobaculia</taxon>
        <taxon>Thermoanaerobaculales</taxon>
        <taxon>Thermoanaerobaculaceae</taxon>
        <taxon>Thermoanaerobaculum</taxon>
    </lineage>
</organism>
<dbReference type="RefSeq" id="WP_053335271.1">
    <property type="nucleotide sequence ID" value="NZ_JMFG01000038.1"/>
</dbReference>
<comment type="caution">
    <text evidence="4">The sequence shown here is derived from an EMBL/GenBank/DDBJ whole genome shotgun (WGS) entry which is preliminary data.</text>
</comment>
<evidence type="ECO:0000256" key="3">
    <source>
        <dbReference type="ARBA" id="ARBA00022679"/>
    </source>
</evidence>
<dbReference type="GO" id="GO:0016757">
    <property type="term" value="F:glycosyltransferase activity"/>
    <property type="evidence" value="ECO:0007669"/>
    <property type="project" value="UniProtKB-KW"/>
</dbReference>